<feature type="compositionally biased region" description="Polar residues" evidence="2">
    <location>
        <begin position="89"/>
        <end position="105"/>
    </location>
</feature>
<feature type="region of interest" description="Disordered" evidence="2">
    <location>
        <begin position="89"/>
        <end position="111"/>
    </location>
</feature>
<evidence type="ECO:0000313" key="3">
    <source>
        <dbReference type="EMBL" id="MBV7275855.1"/>
    </source>
</evidence>
<accession>A0A949WT32</accession>
<gene>
    <name evidence="3" type="ORF">I6U48_23450</name>
</gene>
<name>A0A949WT32_9CLOT</name>
<feature type="coiled-coil region" evidence="1">
    <location>
        <begin position="134"/>
        <end position="219"/>
    </location>
</feature>
<sequence>MGCGGGFSDLFRIVDNYGYSRRGCGSDRQPYHDYYEQDDTEEKLIIVKKMYAEDLINDEEFQSYKERIYNRNISFDELVSIKRSRSNGTYRKTTPVETGSNSSEPSGKYKDRLKKLNESKVKITEVQGKLISSIKDLEKEKTRMETLAETMLKSSDEAAEKYINKKIDLEETIQNLVRRNKELEVQAGEINRAIKELESKELELEAVRLQEELSKITFEDK</sequence>
<evidence type="ECO:0000256" key="1">
    <source>
        <dbReference type="SAM" id="Coils"/>
    </source>
</evidence>
<keyword evidence="4" id="KW-1185">Reference proteome</keyword>
<comment type="caution">
    <text evidence="3">The sequence shown here is derived from an EMBL/GenBank/DDBJ whole genome shotgun (WGS) entry which is preliminary data.</text>
</comment>
<protein>
    <submittedName>
        <fullName evidence="3">Uncharacterized protein</fullName>
    </submittedName>
</protein>
<evidence type="ECO:0000256" key="2">
    <source>
        <dbReference type="SAM" id="MobiDB-lite"/>
    </source>
</evidence>
<proteinExistence type="predicted"/>
<dbReference type="EMBL" id="JAEEGC010000137">
    <property type="protein sequence ID" value="MBV7275855.1"/>
    <property type="molecule type" value="Genomic_DNA"/>
</dbReference>
<organism evidence="3 4">
    <name type="scientific">Clostridium thailandense</name>
    <dbReference type="NCBI Taxonomy" id="2794346"/>
    <lineage>
        <taxon>Bacteria</taxon>
        <taxon>Bacillati</taxon>
        <taxon>Bacillota</taxon>
        <taxon>Clostridia</taxon>
        <taxon>Eubacteriales</taxon>
        <taxon>Clostridiaceae</taxon>
        <taxon>Clostridium</taxon>
    </lineage>
</organism>
<reference evidence="3" key="1">
    <citation type="submission" date="2020-12" db="EMBL/GenBank/DDBJ databases">
        <title>Clostridium thailandense sp. nov., a novel acetogenic bacterium isolated from peat land soil in Thailand.</title>
        <authorList>
            <person name="Chaikitkaew S."/>
            <person name="Birkeland N.K."/>
        </authorList>
    </citation>
    <scope>NUCLEOTIDE SEQUENCE</scope>
    <source>
        <strain evidence="3">PL3</strain>
    </source>
</reference>
<dbReference type="AlphaFoldDB" id="A0A949WT32"/>
<keyword evidence="1" id="KW-0175">Coiled coil</keyword>
<dbReference type="Proteomes" id="UP000694308">
    <property type="component" value="Unassembled WGS sequence"/>
</dbReference>
<dbReference type="RefSeq" id="WP_218322898.1">
    <property type="nucleotide sequence ID" value="NZ_JAEEGC010000137.1"/>
</dbReference>
<evidence type="ECO:0000313" key="4">
    <source>
        <dbReference type="Proteomes" id="UP000694308"/>
    </source>
</evidence>